<keyword evidence="3" id="KW-1185">Reference proteome</keyword>
<feature type="region of interest" description="Disordered" evidence="1">
    <location>
        <begin position="102"/>
        <end position="121"/>
    </location>
</feature>
<comment type="caution">
    <text evidence="2">The sequence shown here is derived from an EMBL/GenBank/DDBJ whole genome shotgun (WGS) entry which is preliminary data.</text>
</comment>
<dbReference type="Proteomes" id="UP000299102">
    <property type="component" value="Unassembled WGS sequence"/>
</dbReference>
<name>A0A4C1UE77_EUMVA</name>
<sequence length="121" mass="13332">MVYLHEVAPTLISEFPNASFHFALESLALDLYSGVGYARAVQSCVFALINSRISSGNFRRSEDAGTSGSLSSTTVLTWLMGSPILCFTIEITEEDDGIPKAKRALRSRRSNCLETEDRPRL</sequence>
<evidence type="ECO:0000313" key="2">
    <source>
        <dbReference type="EMBL" id="GBP24282.1"/>
    </source>
</evidence>
<dbReference type="EMBL" id="BGZK01000160">
    <property type="protein sequence ID" value="GBP24282.1"/>
    <property type="molecule type" value="Genomic_DNA"/>
</dbReference>
<evidence type="ECO:0000313" key="3">
    <source>
        <dbReference type="Proteomes" id="UP000299102"/>
    </source>
</evidence>
<proteinExistence type="predicted"/>
<protein>
    <submittedName>
        <fullName evidence="2">Uncharacterized protein</fullName>
    </submittedName>
</protein>
<accession>A0A4C1UE77</accession>
<gene>
    <name evidence="2" type="ORF">EVAR_9380_1</name>
</gene>
<evidence type="ECO:0000256" key="1">
    <source>
        <dbReference type="SAM" id="MobiDB-lite"/>
    </source>
</evidence>
<dbReference type="AlphaFoldDB" id="A0A4C1UE77"/>
<reference evidence="2 3" key="1">
    <citation type="journal article" date="2019" name="Commun. Biol.">
        <title>The bagworm genome reveals a unique fibroin gene that provides high tensile strength.</title>
        <authorList>
            <person name="Kono N."/>
            <person name="Nakamura H."/>
            <person name="Ohtoshi R."/>
            <person name="Tomita M."/>
            <person name="Numata K."/>
            <person name="Arakawa K."/>
        </authorList>
    </citation>
    <scope>NUCLEOTIDE SEQUENCE [LARGE SCALE GENOMIC DNA]</scope>
</reference>
<organism evidence="2 3">
    <name type="scientific">Eumeta variegata</name>
    <name type="common">Bagworm moth</name>
    <name type="synonym">Eumeta japonica</name>
    <dbReference type="NCBI Taxonomy" id="151549"/>
    <lineage>
        <taxon>Eukaryota</taxon>
        <taxon>Metazoa</taxon>
        <taxon>Ecdysozoa</taxon>
        <taxon>Arthropoda</taxon>
        <taxon>Hexapoda</taxon>
        <taxon>Insecta</taxon>
        <taxon>Pterygota</taxon>
        <taxon>Neoptera</taxon>
        <taxon>Endopterygota</taxon>
        <taxon>Lepidoptera</taxon>
        <taxon>Glossata</taxon>
        <taxon>Ditrysia</taxon>
        <taxon>Tineoidea</taxon>
        <taxon>Psychidae</taxon>
        <taxon>Oiketicinae</taxon>
        <taxon>Eumeta</taxon>
    </lineage>
</organism>